<reference evidence="2 3" key="1">
    <citation type="journal article" date="2016" name="Nat. Commun.">
        <title>Thousands of microbial genomes shed light on interconnected biogeochemical processes in an aquifer system.</title>
        <authorList>
            <person name="Anantharaman K."/>
            <person name="Brown C.T."/>
            <person name="Hug L.A."/>
            <person name="Sharon I."/>
            <person name="Castelle C.J."/>
            <person name="Probst A.J."/>
            <person name="Thomas B.C."/>
            <person name="Singh A."/>
            <person name="Wilkins M.J."/>
            <person name="Karaoz U."/>
            <person name="Brodie E.L."/>
            <person name="Williams K.H."/>
            <person name="Hubbard S.S."/>
            <person name="Banfield J.F."/>
        </authorList>
    </citation>
    <scope>NUCLEOTIDE SEQUENCE [LARGE SCALE GENOMIC DNA]</scope>
</reference>
<dbReference type="EMBL" id="MFNF01000027">
    <property type="protein sequence ID" value="OGH01880.1"/>
    <property type="molecule type" value="Genomic_DNA"/>
</dbReference>
<evidence type="ECO:0000313" key="3">
    <source>
        <dbReference type="Proteomes" id="UP000177583"/>
    </source>
</evidence>
<dbReference type="NCBIfam" id="NF041216">
    <property type="entry name" value="CU044_2847_fam"/>
    <property type="match status" value="1"/>
</dbReference>
<dbReference type="Proteomes" id="UP000177583">
    <property type="component" value="Unassembled WGS sequence"/>
</dbReference>
<evidence type="ECO:0000259" key="1">
    <source>
        <dbReference type="Pfam" id="PF19493"/>
    </source>
</evidence>
<sequence>MKDQGKTQPRNRMKKRIPIPLGEGKEIWVELEESVDPNSVASNRPEYYSRSQQLGEAVEVIRPLVEKITSPLLGLSQKPTQIELEFAFRFGSEAEVILTPSPSEALVKVKLSFSPQ</sequence>
<organism evidence="2 3">
    <name type="scientific">Candidatus Lambdaproteobacteria bacterium RIFOXYD2_FULL_56_26</name>
    <dbReference type="NCBI Taxonomy" id="1817773"/>
    <lineage>
        <taxon>Bacteria</taxon>
        <taxon>Pseudomonadati</taxon>
        <taxon>Pseudomonadota</taxon>
        <taxon>Candidatus Lambdaproteobacteria</taxon>
    </lineage>
</organism>
<proteinExistence type="predicted"/>
<feature type="domain" description="Trypsin-co-occurring" evidence="1">
    <location>
        <begin position="19"/>
        <end position="114"/>
    </location>
</feature>
<dbReference type="InterPro" id="IPR045794">
    <property type="entry name" value="Trypco1"/>
</dbReference>
<dbReference type="Pfam" id="PF19493">
    <property type="entry name" value="Trypco1"/>
    <property type="match status" value="1"/>
</dbReference>
<name>A0A1F6GV36_9PROT</name>
<protein>
    <recommendedName>
        <fullName evidence="1">Trypsin-co-occurring domain-containing protein</fullName>
    </recommendedName>
</protein>
<gene>
    <name evidence="2" type="ORF">A2557_04680</name>
</gene>
<comment type="caution">
    <text evidence="2">The sequence shown here is derived from an EMBL/GenBank/DDBJ whole genome shotgun (WGS) entry which is preliminary data.</text>
</comment>
<dbReference type="AlphaFoldDB" id="A0A1F6GV36"/>
<evidence type="ECO:0000313" key="2">
    <source>
        <dbReference type="EMBL" id="OGH01880.1"/>
    </source>
</evidence>
<accession>A0A1F6GV36</accession>